<dbReference type="EnsemblMetazoa" id="XM_003246443.4">
    <property type="protein sequence ID" value="XP_003246491.1"/>
    <property type="gene ID" value="LOC100572479"/>
</dbReference>
<feature type="chain" id="PRO_5035867896" evidence="1">
    <location>
        <begin position="21"/>
        <end position="122"/>
    </location>
</feature>
<dbReference type="Proteomes" id="UP000007819">
    <property type="component" value="Chromosome A1"/>
</dbReference>
<name>A0A8R1W9N9_ACYPI</name>
<dbReference type="GeneID" id="100572479"/>
<keyword evidence="3" id="KW-1185">Reference proteome</keyword>
<protein>
    <submittedName>
        <fullName evidence="2">Uncharacterized protein</fullName>
    </submittedName>
</protein>
<accession>A0A8R1W9N9</accession>
<evidence type="ECO:0000313" key="3">
    <source>
        <dbReference type="Proteomes" id="UP000007819"/>
    </source>
</evidence>
<dbReference type="AlphaFoldDB" id="A0A8R1W9N9"/>
<reference evidence="2" key="2">
    <citation type="submission" date="2022-06" db="UniProtKB">
        <authorList>
            <consortium name="EnsemblMetazoa"/>
        </authorList>
    </citation>
    <scope>IDENTIFICATION</scope>
</reference>
<proteinExistence type="predicted"/>
<dbReference type="KEGG" id="api:100572479"/>
<keyword evidence="1" id="KW-0732">Signal</keyword>
<organism evidence="2 3">
    <name type="scientific">Acyrthosiphon pisum</name>
    <name type="common">Pea aphid</name>
    <dbReference type="NCBI Taxonomy" id="7029"/>
    <lineage>
        <taxon>Eukaryota</taxon>
        <taxon>Metazoa</taxon>
        <taxon>Ecdysozoa</taxon>
        <taxon>Arthropoda</taxon>
        <taxon>Hexapoda</taxon>
        <taxon>Insecta</taxon>
        <taxon>Pterygota</taxon>
        <taxon>Neoptera</taxon>
        <taxon>Paraneoptera</taxon>
        <taxon>Hemiptera</taxon>
        <taxon>Sternorrhyncha</taxon>
        <taxon>Aphidomorpha</taxon>
        <taxon>Aphidoidea</taxon>
        <taxon>Aphididae</taxon>
        <taxon>Macrosiphini</taxon>
        <taxon>Acyrthosiphon</taxon>
    </lineage>
</organism>
<evidence type="ECO:0000313" key="2">
    <source>
        <dbReference type="EnsemblMetazoa" id="XP_003246491.1"/>
    </source>
</evidence>
<sequence>MKVIMVTLLLAAVALSTAEAGAINYYSAPALVPAPAYYAAPAPALVRTPSLDTAVVHSERVGGNFAYSSVEGHAYTGLTPVVHPAPVAIAYKAQPLVAPYPVVHAAPLPAVYAPAKSFYYAH</sequence>
<dbReference type="RefSeq" id="XP_003246491.1">
    <property type="nucleotide sequence ID" value="XM_003246443.3"/>
</dbReference>
<reference evidence="3" key="1">
    <citation type="submission" date="2010-06" db="EMBL/GenBank/DDBJ databases">
        <authorList>
            <person name="Jiang H."/>
            <person name="Abraham K."/>
            <person name="Ali S."/>
            <person name="Alsbrooks S.L."/>
            <person name="Anim B.N."/>
            <person name="Anosike U.S."/>
            <person name="Attaway T."/>
            <person name="Bandaranaike D.P."/>
            <person name="Battles P.K."/>
            <person name="Bell S.N."/>
            <person name="Bell A.V."/>
            <person name="Beltran B."/>
            <person name="Bickham C."/>
            <person name="Bustamante Y."/>
            <person name="Caleb T."/>
            <person name="Canada A."/>
            <person name="Cardenas V."/>
            <person name="Carter K."/>
            <person name="Chacko J."/>
            <person name="Chandrabose M.N."/>
            <person name="Chavez D."/>
            <person name="Chavez A."/>
            <person name="Chen L."/>
            <person name="Chu H.-S."/>
            <person name="Claassen K.J."/>
            <person name="Cockrell R."/>
            <person name="Collins M."/>
            <person name="Cooper J.A."/>
            <person name="Cree A."/>
            <person name="Curry S.M."/>
            <person name="Da Y."/>
            <person name="Dao M.D."/>
            <person name="Das B."/>
            <person name="Davila M.-L."/>
            <person name="Davy-Carroll L."/>
            <person name="Denson S."/>
            <person name="Dinh H."/>
            <person name="Ebong V.E."/>
            <person name="Edwards J.R."/>
            <person name="Egan A."/>
            <person name="El-Daye J."/>
            <person name="Escobedo L."/>
            <person name="Fernandez S."/>
            <person name="Fernando P.R."/>
            <person name="Flagg N."/>
            <person name="Forbes L.D."/>
            <person name="Fowler R.G."/>
            <person name="Fu Q."/>
            <person name="Gabisi R.A."/>
            <person name="Ganer J."/>
            <person name="Garbino Pronczuk A."/>
            <person name="Garcia R.M."/>
            <person name="Garner T."/>
            <person name="Garrett T.E."/>
            <person name="Gonzalez D.A."/>
            <person name="Hamid H."/>
            <person name="Hawkins E.S."/>
            <person name="Hirani K."/>
            <person name="Hogues M.E."/>
            <person name="Hollins B."/>
            <person name="Hsiao C.-H."/>
            <person name="Jabil R."/>
            <person name="James M.L."/>
            <person name="Jhangiani S.N."/>
            <person name="Johnson B."/>
            <person name="Johnson Q."/>
            <person name="Joshi V."/>
            <person name="Kalu J.B."/>
            <person name="Kam C."/>
            <person name="Kashfia A."/>
            <person name="Keebler J."/>
            <person name="Kisamo H."/>
            <person name="Kovar C.L."/>
            <person name="Lago L.A."/>
            <person name="Lai C.-Y."/>
            <person name="Laidlaw J."/>
            <person name="Lara F."/>
            <person name="Le T.-K."/>
            <person name="Lee S.L."/>
            <person name="Legall F.H."/>
            <person name="Lemon S.J."/>
            <person name="Lewis L.R."/>
            <person name="Li B."/>
            <person name="Liu Y."/>
            <person name="Liu Y.-S."/>
            <person name="Lopez J."/>
            <person name="Lozado R.J."/>
            <person name="Lu J."/>
            <person name="Madu R.C."/>
            <person name="Maheshwari M."/>
            <person name="Maheshwari R."/>
            <person name="Malloy K."/>
            <person name="Martinez E."/>
            <person name="Mathew T."/>
            <person name="Mercado I.C."/>
            <person name="Mercado C."/>
            <person name="Meyer B."/>
            <person name="Montgomery K."/>
            <person name="Morgan M.B."/>
            <person name="Munidasa M."/>
            <person name="Nazareth L.V."/>
            <person name="Nelson J."/>
            <person name="Ng B.M."/>
            <person name="Nguyen N.B."/>
            <person name="Nguyen P.Q."/>
            <person name="Nguyen T."/>
            <person name="Obregon M."/>
            <person name="Okwuonu G.O."/>
            <person name="Onwere C.G."/>
            <person name="Orozco G."/>
            <person name="Parra A."/>
            <person name="Patel S."/>
            <person name="Patil S."/>
            <person name="Perez A."/>
            <person name="Perez Y."/>
            <person name="Pham C."/>
            <person name="Primus E.L."/>
            <person name="Pu L.-L."/>
            <person name="Puazo M."/>
            <person name="Qin X."/>
            <person name="Quiroz J.B."/>
            <person name="Reese J."/>
            <person name="Richards S."/>
            <person name="Rives C.M."/>
            <person name="Robberts R."/>
            <person name="Ruiz S.J."/>
            <person name="Ruiz M.J."/>
            <person name="Santibanez J."/>
            <person name="Schneider B.W."/>
            <person name="Sisson I."/>
            <person name="Smith M."/>
            <person name="Sodergren E."/>
            <person name="Song X.-Z."/>
            <person name="Song B.B."/>
            <person name="Summersgill H."/>
            <person name="Thelus R."/>
            <person name="Thornton R.D."/>
            <person name="Trejos Z.Y."/>
            <person name="Usmani K."/>
            <person name="Vattathil S."/>
            <person name="Villasana D."/>
            <person name="Walker D.L."/>
            <person name="Wang S."/>
            <person name="Wang K."/>
            <person name="White C.S."/>
            <person name="Williams A.C."/>
            <person name="Williamson J."/>
            <person name="Wilson K."/>
            <person name="Woghiren I.O."/>
            <person name="Woodworth J.R."/>
            <person name="Worley K.C."/>
            <person name="Wright R.A."/>
            <person name="Wu W."/>
            <person name="Young L."/>
            <person name="Zhang L."/>
            <person name="Zhang J."/>
            <person name="Zhu Y."/>
            <person name="Muzny D.M."/>
            <person name="Weinstock G."/>
            <person name="Gibbs R.A."/>
        </authorList>
    </citation>
    <scope>NUCLEOTIDE SEQUENCE [LARGE SCALE GENOMIC DNA]</scope>
    <source>
        <strain evidence="3">LSR1</strain>
    </source>
</reference>
<feature type="signal peptide" evidence="1">
    <location>
        <begin position="1"/>
        <end position="20"/>
    </location>
</feature>
<dbReference type="OrthoDB" id="8250900at2759"/>
<evidence type="ECO:0000256" key="1">
    <source>
        <dbReference type="SAM" id="SignalP"/>
    </source>
</evidence>